<evidence type="ECO:0000256" key="6">
    <source>
        <dbReference type="ARBA" id="ARBA00022741"/>
    </source>
</evidence>
<evidence type="ECO:0000313" key="15">
    <source>
        <dbReference type="EMBL" id="HAV92373.1"/>
    </source>
</evidence>
<evidence type="ECO:0000256" key="5">
    <source>
        <dbReference type="ARBA" id="ARBA00022598"/>
    </source>
</evidence>
<evidence type="ECO:0000256" key="4">
    <source>
        <dbReference type="ARBA" id="ARBA00013255"/>
    </source>
</evidence>
<keyword evidence="7 12" id="KW-0658">Purine biosynthesis</keyword>
<dbReference type="HAMAP" id="MF_00138">
    <property type="entry name" value="GARS"/>
    <property type="match status" value="1"/>
</dbReference>
<dbReference type="Gene3D" id="3.40.50.20">
    <property type="match status" value="1"/>
</dbReference>
<dbReference type="InterPro" id="IPR037123">
    <property type="entry name" value="PRibGlycinamide_synth_C_sf"/>
</dbReference>
<dbReference type="SMART" id="SM01209">
    <property type="entry name" value="GARS_A"/>
    <property type="match status" value="1"/>
</dbReference>
<dbReference type="Pfam" id="PF02844">
    <property type="entry name" value="GARS_N"/>
    <property type="match status" value="1"/>
</dbReference>
<dbReference type="GO" id="GO:0005524">
    <property type="term" value="F:ATP binding"/>
    <property type="evidence" value="ECO:0007669"/>
    <property type="project" value="UniProtKB-UniRule"/>
</dbReference>
<dbReference type="GO" id="GO:0046872">
    <property type="term" value="F:metal ion binding"/>
    <property type="evidence" value="ECO:0007669"/>
    <property type="project" value="InterPro"/>
</dbReference>
<evidence type="ECO:0000256" key="2">
    <source>
        <dbReference type="ARBA" id="ARBA00001946"/>
    </source>
</evidence>
<protein>
    <recommendedName>
        <fullName evidence="4 12">Phosphoribosylamine--glycine ligase</fullName>
        <ecNumber evidence="4 12">6.3.4.13</ecNumber>
    </recommendedName>
    <alternativeName>
        <fullName evidence="12">GARS</fullName>
    </alternativeName>
    <alternativeName>
        <fullName evidence="10 12">Glycinamide ribonucleotide synthetase</fullName>
    </alternativeName>
    <alternativeName>
        <fullName evidence="11 12">Phosphoribosylglycinamide synthetase</fullName>
    </alternativeName>
</protein>
<evidence type="ECO:0000256" key="13">
    <source>
        <dbReference type="PROSITE-ProRule" id="PRU00409"/>
    </source>
</evidence>
<dbReference type="EC" id="6.3.4.13" evidence="4 12"/>
<dbReference type="Pfam" id="PF02843">
    <property type="entry name" value="GARS_C"/>
    <property type="match status" value="1"/>
</dbReference>
<dbReference type="GO" id="GO:0004637">
    <property type="term" value="F:phosphoribosylamine-glycine ligase activity"/>
    <property type="evidence" value="ECO:0007669"/>
    <property type="project" value="UniProtKB-UniRule"/>
</dbReference>
<dbReference type="GO" id="GO:0006189">
    <property type="term" value="P:'de novo' IMP biosynthetic process"/>
    <property type="evidence" value="ECO:0007669"/>
    <property type="project" value="UniProtKB-UniRule"/>
</dbReference>
<evidence type="ECO:0000256" key="7">
    <source>
        <dbReference type="ARBA" id="ARBA00022755"/>
    </source>
</evidence>
<dbReference type="InterPro" id="IPR020561">
    <property type="entry name" value="PRibGlycinamid_synth_ATP-grasp"/>
</dbReference>
<dbReference type="Gene3D" id="3.30.470.20">
    <property type="entry name" value="ATP-grasp fold, B domain"/>
    <property type="match status" value="1"/>
</dbReference>
<evidence type="ECO:0000256" key="8">
    <source>
        <dbReference type="ARBA" id="ARBA00022840"/>
    </source>
</evidence>
<dbReference type="UniPathway" id="UPA00074">
    <property type="reaction ID" value="UER00125"/>
</dbReference>
<evidence type="ECO:0000256" key="3">
    <source>
        <dbReference type="ARBA" id="ARBA00005174"/>
    </source>
</evidence>
<reference evidence="15 16" key="1">
    <citation type="journal article" date="2018" name="Nat. Biotechnol.">
        <title>A standardized bacterial taxonomy based on genome phylogeny substantially revises the tree of life.</title>
        <authorList>
            <person name="Parks D.H."/>
            <person name="Chuvochina M."/>
            <person name="Waite D.W."/>
            <person name="Rinke C."/>
            <person name="Skarshewski A."/>
            <person name="Chaumeil P.A."/>
            <person name="Hugenholtz P."/>
        </authorList>
    </citation>
    <scope>NUCLEOTIDE SEQUENCE [LARGE SCALE GENOMIC DNA]</scope>
    <source>
        <strain evidence="15">UBA9956</strain>
    </source>
</reference>
<keyword evidence="5 12" id="KW-0436">Ligase</keyword>
<evidence type="ECO:0000256" key="12">
    <source>
        <dbReference type="HAMAP-Rule" id="MF_00138"/>
    </source>
</evidence>
<dbReference type="InterPro" id="IPR020559">
    <property type="entry name" value="PRibGlycinamide_synth_CS"/>
</dbReference>
<evidence type="ECO:0000256" key="11">
    <source>
        <dbReference type="ARBA" id="ARBA00042864"/>
    </source>
</evidence>
<evidence type="ECO:0000313" key="16">
    <source>
        <dbReference type="Proteomes" id="UP000264062"/>
    </source>
</evidence>
<dbReference type="InterPro" id="IPR011761">
    <property type="entry name" value="ATP-grasp"/>
</dbReference>
<dbReference type="SUPFAM" id="SSF56059">
    <property type="entry name" value="Glutathione synthetase ATP-binding domain-like"/>
    <property type="match status" value="1"/>
</dbReference>
<keyword evidence="6 13" id="KW-0547">Nucleotide-binding</keyword>
<proteinExistence type="inferred from homology"/>
<evidence type="ECO:0000256" key="1">
    <source>
        <dbReference type="ARBA" id="ARBA00001936"/>
    </source>
</evidence>
<gene>
    <name evidence="12" type="primary">purD</name>
    <name evidence="15" type="ORF">DCW38_04245</name>
</gene>
<dbReference type="InterPro" id="IPR011054">
    <property type="entry name" value="Rudment_hybrid_motif"/>
</dbReference>
<sequence length="425" mass="47028">MKRNALLLGNGGRESAIAYKLNSERVLVHSYPSNPTLSKYCIKADIDSSNLFESMFEYIKSEDIQLVIVGSEAYLADGITDFLESRNIRVFGPSKKAARIESDKSYAKNLMKANNVPTASYDISESKEDCIEKSKKYSFPLVLKVSGLAAGKGAFVIKNKEEFDGAIKEIFDTKQFEKSNSKVVIEEFMNGEEASLFVITDGENILTLPPAQDFKRVYDNDMGLNTGGMGSYAPCGLLSKSLEEKTIDTIILPVLNALKRDKNPFKGVLFAGLMIDGNNVKVVEFNARFGDPEIQSIMSVIESSMYDIFMETAEGNLRAKEIETNGFSAVTVVVAANGYPGDYKKNIEISLDENKFDKNTLIFYAGAKEEDGKILSTGGRMLDVTSFDIGLEKAIDRVYSNLNKIQIEGSFYRKDIGKKGLKYAN</sequence>
<name>A0A350HA07_UNCW3</name>
<organism evidence="15 16">
    <name type="scientific">candidate division WOR-3 bacterium</name>
    <dbReference type="NCBI Taxonomy" id="2052148"/>
    <lineage>
        <taxon>Bacteria</taxon>
        <taxon>Bacteria division WOR-3</taxon>
    </lineage>
</organism>
<evidence type="ECO:0000256" key="10">
    <source>
        <dbReference type="ARBA" id="ARBA00042242"/>
    </source>
</evidence>
<evidence type="ECO:0000256" key="9">
    <source>
        <dbReference type="ARBA" id="ARBA00038345"/>
    </source>
</evidence>
<dbReference type="Gene3D" id="3.30.1490.20">
    <property type="entry name" value="ATP-grasp fold, A domain"/>
    <property type="match status" value="1"/>
</dbReference>
<comment type="cofactor">
    <cofactor evidence="1">
        <name>Mn(2+)</name>
        <dbReference type="ChEBI" id="CHEBI:29035"/>
    </cofactor>
</comment>
<comment type="catalytic activity">
    <reaction evidence="12">
        <text>5-phospho-beta-D-ribosylamine + glycine + ATP = N(1)-(5-phospho-beta-D-ribosyl)glycinamide + ADP + phosphate + H(+)</text>
        <dbReference type="Rhea" id="RHEA:17453"/>
        <dbReference type="ChEBI" id="CHEBI:15378"/>
        <dbReference type="ChEBI" id="CHEBI:30616"/>
        <dbReference type="ChEBI" id="CHEBI:43474"/>
        <dbReference type="ChEBI" id="CHEBI:57305"/>
        <dbReference type="ChEBI" id="CHEBI:58681"/>
        <dbReference type="ChEBI" id="CHEBI:143788"/>
        <dbReference type="ChEBI" id="CHEBI:456216"/>
        <dbReference type="EC" id="6.3.4.13"/>
    </reaction>
</comment>
<dbReference type="GO" id="GO:0009113">
    <property type="term" value="P:purine nucleobase biosynthetic process"/>
    <property type="evidence" value="ECO:0007669"/>
    <property type="project" value="InterPro"/>
</dbReference>
<comment type="cofactor">
    <cofactor evidence="2">
        <name>Mg(2+)</name>
        <dbReference type="ChEBI" id="CHEBI:18420"/>
    </cofactor>
</comment>
<dbReference type="SMART" id="SM01210">
    <property type="entry name" value="GARS_C"/>
    <property type="match status" value="1"/>
</dbReference>
<keyword evidence="8 13" id="KW-0067">ATP-binding</keyword>
<dbReference type="PANTHER" id="PTHR43472">
    <property type="entry name" value="PHOSPHORIBOSYLAMINE--GLYCINE LIGASE"/>
    <property type="match status" value="1"/>
</dbReference>
<dbReference type="InterPro" id="IPR013815">
    <property type="entry name" value="ATP_grasp_subdomain_1"/>
</dbReference>
<dbReference type="SUPFAM" id="SSF52440">
    <property type="entry name" value="PreATP-grasp domain"/>
    <property type="match status" value="1"/>
</dbReference>
<evidence type="ECO:0000259" key="14">
    <source>
        <dbReference type="PROSITE" id="PS50975"/>
    </source>
</evidence>
<dbReference type="InterPro" id="IPR000115">
    <property type="entry name" value="PRibGlycinamide_synth"/>
</dbReference>
<dbReference type="InterPro" id="IPR016185">
    <property type="entry name" value="PreATP-grasp_dom_sf"/>
</dbReference>
<dbReference type="PROSITE" id="PS50975">
    <property type="entry name" value="ATP_GRASP"/>
    <property type="match status" value="1"/>
</dbReference>
<dbReference type="Pfam" id="PF01071">
    <property type="entry name" value="GARS_A"/>
    <property type="match status" value="1"/>
</dbReference>
<dbReference type="EMBL" id="DMZY01000124">
    <property type="protein sequence ID" value="HAV92373.1"/>
    <property type="molecule type" value="Genomic_DNA"/>
</dbReference>
<comment type="caution">
    <text evidence="15">The sequence shown here is derived from an EMBL/GenBank/DDBJ whole genome shotgun (WGS) entry which is preliminary data.</text>
</comment>
<dbReference type="PROSITE" id="PS00184">
    <property type="entry name" value="GARS"/>
    <property type="match status" value="1"/>
</dbReference>
<comment type="pathway">
    <text evidence="3 12">Purine metabolism; IMP biosynthesis via de novo pathway; N(1)-(5-phospho-D-ribosyl)glycinamide from 5-phospho-alpha-D-ribose 1-diphosphate: step 2/2.</text>
</comment>
<feature type="domain" description="ATP-grasp" evidence="14">
    <location>
        <begin position="108"/>
        <end position="314"/>
    </location>
</feature>
<dbReference type="InterPro" id="IPR020562">
    <property type="entry name" value="PRibGlycinamide_synth_N"/>
</dbReference>
<dbReference type="InterPro" id="IPR020560">
    <property type="entry name" value="PRibGlycinamide_synth_C-dom"/>
</dbReference>
<dbReference type="Proteomes" id="UP000264062">
    <property type="component" value="Unassembled WGS sequence"/>
</dbReference>
<dbReference type="PANTHER" id="PTHR43472:SF1">
    <property type="entry name" value="PHOSPHORIBOSYLAMINE--GLYCINE LIGASE, CHLOROPLASTIC"/>
    <property type="match status" value="1"/>
</dbReference>
<accession>A0A350HA07</accession>
<comment type="similarity">
    <text evidence="9 12">Belongs to the GARS family.</text>
</comment>
<dbReference type="Gene3D" id="3.90.600.10">
    <property type="entry name" value="Phosphoribosylglycinamide synthetase, C-terminal domain"/>
    <property type="match status" value="1"/>
</dbReference>
<dbReference type="AlphaFoldDB" id="A0A350HA07"/>
<dbReference type="NCBIfam" id="TIGR00877">
    <property type="entry name" value="purD"/>
    <property type="match status" value="1"/>
</dbReference>
<dbReference type="SUPFAM" id="SSF51246">
    <property type="entry name" value="Rudiment single hybrid motif"/>
    <property type="match status" value="1"/>
</dbReference>